<feature type="domain" description="HEPN" evidence="1">
    <location>
        <begin position="15"/>
        <end position="117"/>
    </location>
</feature>
<gene>
    <name evidence="2" type="ORF">ACE1CC_19535</name>
</gene>
<dbReference type="RefSeq" id="WP_413272102.1">
    <property type="nucleotide sequence ID" value="NZ_JBHFNQ010000146.1"/>
</dbReference>
<reference evidence="2 3" key="1">
    <citation type="submission" date="2024-09" db="EMBL/GenBank/DDBJ databases">
        <title>Floridaenema gen nov. (Aerosakkonemataceae, Aerosakkonematales ord. nov., Cyanobacteria) from benthic tropical and subtropical fresh waters, with the description of four new species.</title>
        <authorList>
            <person name="Moretto J.A."/>
            <person name="Berthold D.E."/>
            <person name="Lefler F.W."/>
            <person name="Huang I.-S."/>
            <person name="Laughinghouse H. IV."/>
        </authorList>
    </citation>
    <scope>NUCLEOTIDE SEQUENCE [LARGE SCALE GENOMIC DNA]</scope>
    <source>
        <strain evidence="2 3">BLCC-F46</strain>
    </source>
</reference>
<dbReference type="Proteomes" id="UP001576774">
    <property type="component" value="Unassembled WGS sequence"/>
</dbReference>
<protein>
    <submittedName>
        <fullName evidence="2">HEPN domain-containing protein</fullName>
    </submittedName>
</protein>
<keyword evidence="3" id="KW-1185">Reference proteome</keyword>
<evidence type="ECO:0000259" key="1">
    <source>
        <dbReference type="Pfam" id="PF05168"/>
    </source>
</evidence>
<dbReference type="Gene3D" id="1.20.120.330">
    <property type="entry name" value="Nucleotidyltransferases domain 2"/>
    <property type="match status" value="1"/>
</dbReference>
<organism evidence="2 3">
    <name type="scientific">Floridaenema aerugineum BLCC-F46</name>
    <dbReference type="NCBI Taxonomy" id="3153654"/>
    <lineage>
        <taxon>Bacteria</taxon>
        <taxon>Bacillati</taxon>
        <taxon>Cyanobacteriota</taxon>
        <taxon>Cyanophyceae</taxon>
        <taxon>Oscillatoriophycideae</taxon>
        <taxon>Aerosakkonematales</taxon>
        <taxon>Aerosakkonemataceae</taxon>
        <taxon>Floridanema</taxon>
        <taxon>Floridanema aerugineum</taxon>
    </lineage>
</organism>
<dbReference type="Pfam" id="PF05168">
    <property type="entry name" value="HEPN"/>
    <property type="match status" value="1"/>
</dbReference>
<accession>A0ABV4X951</accession>
<evidence type="ECO:0000313" key="3">
    <source>
        <dbReference type="Proteomes" id="UP001576774"/>
    </source>
</evidence>
<dbReference type="EMBL" id="JBHFNQ010000146">
    <property type="protein sequence ID" value="MFB2879051.1"/>
    <property type="molecule type" value="Genomic_DNA"/>
</dbReference>
<sequence length="120" mass="14109">MSFDWSNYLNLAQELAQETSDEAKLRSAISRSYYAAFIKARNFLRHKDNLVIPQQNAHQYVITQFKNSPDRLRQKLGKRLERLRVYRNRADYEDVFSNLVQKAEEALTLARRIISALDGM</sequence>
<evidence type="ECO:0000313" key="2">
    <source>
        <dbReference type="EMBL" id="MFB2879051.1"/>
    </source>
</evidence>
<comment type="caution">
    <text evidence="2">The sequence shown here is derived from an EMBL/GenBank/DDBJ whole genome shotgun (WGS) entry which is preliminary data.</text>
</comment>
<proteinExistence type="predicted"/>
<dbReference type="InterPro" id="IPR007842">
    <property type="entry name" value="HEPN_dom"/>
</dbReference>
<name>A0ABV4X951_9CYAN</name>